<feature type="signal peptide" evidence="2">
    <location>
        <begin position="1"/>
        <end position="19"/>
    </location>
</feature>
<sequence>MNPVDSVVVLLLTILAITAIPVEKRQAGDNSYGDEPNLPISQSPYIGVEATTIITVPEEEAQPVMNPLPSGPSPVVDSGYRAKRQAGDNTYGDEPVVPSQGPYAESDMTTVALIPEEEAPAVSMPAPEGPVAPVVESGY</sequence>
<evidence type="ECO:0000313" key="4">
    <source>
        <dbReference type="WBParaSite" id="HCON_00126020-00001"/>
    </source>
</evidence>
<feature type="compositionally biased region" description="Low complexity" evidence="1">
    <location>
        <begin position="125"/>
        <end position="139"/>
    </location>
</feature>
<evidence type="ECO:0000256" key="2">
    <source>
        <dbReference type="SAM" id="SignalP"/>
    </source>
</evidence>
<dbReference type="OrthoDB" id="5874793at2759"/>
<dbReference type="OMA" id="CTILWCL"/>
<name>A0A7I4YRP5_HAECO</name>
<reference evidence="4" key="1">
    <citation type="submission" date="2020-12" db="UniProtKB">
        <authorList>
            <consortium name="WormBaseParasite"/>
        </authorList>
    </citation>
    <scope>IDENTIFICATION</scope>
    <source>
        <strain evidence="4">MHco3</strain>
    </source>
</reference>
<organism evidence="3 4">
    <name type="scientific">Haemonchus contortus</name>
    <name type="common">Barber pole worm</name>
    <dbReference type="NCBI Taxonomy" id="6289"/>
    <lineage>
        <taxon>Eukaryota</taxon>
        <taxon>Metazoa</taxon>
        <taxon>Ecdysozoa</taxon>
        <taxon>Nematoda</taxon>
        <taxon>Chromadorea</taxon>
        <taxon>Rhabditida</taxon>
        <taxon>Rhabditina</taxon>
        <taxon>Rhabditomorpha</taxon>
        <taxon>Strongyloidea</taxon>
        <taxon>Trichostrongylidae</taxon>
        <taxon>Haemonchus</taxon>
    </lineage>
</organism>
<accession>A0A7I4YRP5</accession>
<protein>
    <submittedName>
        <fullName evidence="4">Epicuticlin</fullName>
    </submittedName>
</protein>
<evidence type="ECO:0000313" key="3">
    <source>
        <dbReference type="Proteomes" id="UP000025227"/>
    </source>
</evidence>
<proteinExistence type="predicted"/>
<feature type="region of interest" description="Disordered" evidence="1">
    <location>
        <begin position="117"/>
        <end position="139"/>
    </location>
</feature>
<feature type="chain" id="PRO_5029828988" evidence="2">
    <location>
        <begin position="20"/>
        <end position="139"/>
    </location>
</feature>
<keyword evidence="2" id="KW-0732">Signal</keyword>
<feature type="region of interest" description="Disordered" evidence="1">
    <location>
        <begin position="59"/>
        <end position="103"/>
    </location>
</feature>
<dbReference type="AlphaFoldDB" id="A0A7I4YRP5"/>
<evidence type="ECO:0000256" key="1">
    <source>
        <dbReference type="SAM" id="MobiDB-lite"/>
    </source>
</evidence>
<keyword evidence="3" id="KW-1185">Reference proteome</keyword>
<dbReference type="WBParaSite" id="HCON_00126020-00001">
    <property type="protein sequence ID" value="HCON_00126020-00001"/>
    <property type="gene ID" value="HCON_00126020"/>
</dbReference>
<dbReference type="Proteomes" id="UP000025227">
    <property type="component" value="Unplaced"/>
</dbReference>